<evidence type="ECO:0000313" key="2">
    <source>
        <dbReference type="EMBL" id="QNO16795.1"/>
    </source>
</evidence>
<reference evidence="2 3" key="1">
    <citation type="submission" date="2020-08" db="EMBL/GenBank/DDBJ databases">
        <authorList>
            <person name="Ren C."/>
            <person name="Gu Y."/>
            <person name="Xu Y."/>
        </authorList>
    </citation>
    <scope>NUCLEOTIDE SEQUENCE [LARGE SCALE GENOMIC DNA]</scope>
    <source>
        <strain evidence="2 3">LBM18003</strain>
    </source>
</reference>
<accession>A0A7G9WDN3</accession>
<protein>
    <recommendedName>
        <fullName evidence="4">Riboflavin transporter</fullName>
    </recommendedName>
</protein>
<evidence type="ECO:0008006" key="4">
    <source>
        <dbReference type="Google" id="ProtNLM"/>
    </source>
</evidence>
<proteinExistence type="predicted"/>
<dbReference type="Proteomes" id="UP000516046">
    <property type="component" value="Chromosome"/>
</dbReference>
<feature type="transmembrane region" description="Helical" evidence="1">
    <location>
        <begin position="6"/>
        <end position="31"/>
    </location>
</feature>
<feature type="transmembrane region" description="Helical" evidence="1">
    <location>
        <begin position="77"/>
        <end position="94"/>
    </location>
</feature>
<sequence>MKQNHTLKIAFCGIMTALALVFICLGGLIPIMTYAMPGLAGLMLIPIVAELGPAWAWPVFAASSVLGTLIGPDKDAVLVYVMLLGYYPIVKALIERRLQSRLARLAVKLALFNVAVILAFFISVNLLSVPLQSFTIAGVYLPGILLLGGNVVFLLYDYAVSGVVVYYFRRLHPFVRKWLSTKF</sequence>
<dbReference type="EMBL" id="CP060696">
    <property type="protein sequence ID" value="QNO16795.1"/>
    <property type="molecule type" value="Genomic_DNA"/>
</dbReference>
<feature type="transmembrane region" description="Helical" evidence="1">
    <location>
        <begin position="38"/>
        <end position="57"/>
    </location>
</feature>
<feature type="transmembrane region" description="Helical" evidence="1">
    <location>
        <begin position="139"/>
        <end position="168"/>
    </location>
</feature>
<keyword evidence="1" id="KW-0472">Membrane</keyword>
<feature type="transmembrane region" description="Helical" evidence="1">
    <location>
        <begin position="106"/>
        <end position="127"/>
    </location>
</feature>
<dbReference type="KEGG" id="caml:H6X83_07345"/>
<keyword evidence="1" id="KW-1133">Transmembrane helix</keyword>
<dbReference type="AlphaFoldDB" id="A0A7G9WDN3"/>
<evidence type="ECO:0000256" key="1">
    <source>
        <dbReference type="SAM" id="Phobius"/>
    </source>
</evidence>
<keyword evidence="1" id="KW-0812">Transmembrane</keyword>
<evidence type="ECO:0000313" key="3">
    <source>
        <dbReference type="Proteomes" id="UP000516046"/>
    </source>
</evidence>
<name>A0A7G9WDN3_9FIRM</name>
<keyword evidence="3" id="KW-1185">Reference proteome</keyword>
<gene>
    <name evidence="2" type="ORF">H6X83_07345</name>
</gene>
<dbReference type="RefSeq" id="WP_212505862.1">
    <property type="nucleotide sequence ID" value="NZ_CP060696.1"/>
</dbReference>
<organism evidence="2 3">
    <name type="scientific">Caproicibacterium amylolyticum</name>
    <dbReference type="NCBI Taxonomy" id="2766537"/>
    <lineage>
        <taxon>Bacteria</taxon>
        <taxon>Bacillati</taxon>
        <taxon>Bacillota</taxon>
        <taxon>Clostridia</taxon>
        <taxon>Eubacteriales</taxon>
        <taxon>Oscillospiraceae</taxon>
        <taxon>Caproicibacterium</taxon>
    </lineage>
</organism>